<proteinExistence type="predicted"/>
<accession>A0AAN8JJ38</accession>
<organism evidence="3 4">
    <name type="scientific">Patella caerulea</name>
    <name type="common">Rayed Mediterranean limpet</name>
    <dbReference type="NCBI Taxonomy" id="87958"/>
    <lineage>
        <taxon>Eukaryota</taxon>
        <taxon>Metazoa</taxon>
        <taxon>Spiralia</taxon>
        <taxon>Lophotrochozoa</taxon>
        <taxon>Mollusca</taxon>
        <taxon>Gastropoda</taxon>
        <taxon>Patellogastropoda</taxon>
        <taxon>Patelloidea</taxon>
        <taxon>Patellidae</taxon>
        <taxon>Patella</taxon>
    </lineage>
</organism>
<keyword evidence="1" id="KW-1133">Transmembrane helix</keyword>
<evidence type="ECO:0000256" key="1">
    <source>
        <dbReference type="SAM" id="Phobius"/>
    </source>
</evidence>
<dbReference type="AlphaFoldDB" id="A0AAN8JJ38"/>
<name>A0AAN8JJ38_PATCE</name>
<dbReference type="Proteomes" id="UP001347796">
    <property type="component" value="Unassembled WGS sequence"/>
</dbReference>
<reference evidence="3 4" key="1">
    <citation type="submission" date="2024-01" db="EMBL/GenBank/DDBJ databases">
        <title>The genome of the rayed Mediterranean limpet Patella caerulea (Linnaeus, 1758).</title>
        <authorList>
            <person name="Anh-Thu Weber A."/>
            <person name="Halstead-Nussloch G."/>
        </authorList>
    </citation>
    <scope>NUCLEOTIDE SEQUENCE [LARGE SCALE GENOMIC DNA]</scope>
    <source>
        <strain evidence="3">AATW-2023a</strain>
        <tissue evidence="3">Whole specimen</tissue>
    </source>
</reference>
<evidence type="ECO:0000313" key="3">
    <source>
        <dbReference type="EMBL" id="KAK6176793.1"/>
    </source>
</evidence>
<evidence type="ECO:0000313" key="4">
    <source>
        <dbReference type="Proteomes" id="UP001347796"/>
    </source>
</evidence>
<comment type="caution">
    <text evidence="3">The sequence shown here is derived from an EMBL/GenBank/DDBJ whole genome shotgun (WGS) entry which is preliminary data.</text>
</comment>
<feature type="transmembrane region" description="Helical" evidence="1">
    <location>
        <begin position="40"/>
        <end position="65"/>
    </location>
</feature>
<dbReference type="EMBL" id="JAZGQO010000010">
    <property type="protein sequence ID" value="KAK6176793.1"/>
    <property type="molecule type" value="Genomic_DNA"/>
</dbReference>
<keyword evidence="4" id="KW-1185">Reference proteome</keyword>
<evidence type="ECO:0000256" key="2">
    <source>
        <dbReference type="SAM" id="SignalP"/>
    </source>
</evidence>
<keyword evidence="2" id="KW-0732">Signal</keyword>
<feature type="signal peptide" evidence="2">
    <location>
        <begin position="1"/>
        <end position="20"/>
    </location>
</feature>
<feature type="chain" id="PRO_5042977812" evidence="2">
    <location>
        <begin position="21"/>
        <end position="127"/>
    </location>
</feature>
<keyword evidence="1" id="KW-0472">Membrane</keyword>
<protein>
    <submittedName>
        <fullName evidence="3">Uncharacterized protein</fullName>
    </submittedName>
</protein>
<sequence length="127" mass="14307">MTAEVSVLLTVLVLVENVCGRGARGRYRGSGDGGSGDIGVYIYVGCILGGFIVTIITLLLIYLCYKRWSRRMEADENKRTIHRMETEMINGRMYFVNDKREPNVKPPSDSTSNSTFPFEPFKPSVYI</sequence>
<keyword evidence="1" id="KW-0812">Transmembrane</keyword>
<gene>
    <name evidence="3" type="ORF">SNE40_015025</name>
</gene>